<evidence type="ECO:0000313" key="3">
    <source>
        <dbReference type="Proteomes" id="UP000633814"/>
    </source>
</evidence>
<accession>A0ABS8C693</accession>
<evidence type="ECO:0000313" key="2">
    <source>
        <dbReference type="EMBL" id="MCB5227864.1"/>
    </source>
</evidence>
<organism evidence="2 3">
    <name type="scientific">Alishewanella maricola</name>
    <dbReference type="NCBI Taxonomy" id="2795740"/>
    <lineage>
        <taxon>Bacteria</taxon>
        <taxon>Pseudomonadati</taxon>
        <taxon>Pseudomonadota</taxon>
        <taxon>Gammaproteobacteria</taxon>
        <taxon>Alteromonadales</taxon>
        <taxon>Alteromonadaceae</taxon>
        <taxon>Alishewanella</taxon>
    </lineage>
</organism>
<keyword evidence="1" id="KW-0812">Transmembrane</keyword>
<evidence type="ECO:0000256" key="1">
    <source>
        <dbReference type="SAM" id="Phobius"/>
    </source>
</evidence>
<keyword evidence="1" id="KW-1133">Transmembrane helix</keyword>
<dbReference type="Proteomes" id="UP000633814">
    <property type="component" value="Unassembled WGS sequence"/>
</dbReference>
<keyword evidence="1" id="KW-0472">Membrane</keyword>
<proteinExistence type="predicted"/>
<comment type="caution">
    <text evidence="2">The sequence shown here is derived from an EMBL/GenBank/DDBJ whole genome shotgun (WGS) entry which is preliminary data.</text>
</comment>
<reference evidence="2 3" key="1">
    <citation type="submission" date="2021-10" db="EMBL/GenBank/DDBJ databases">
        <title>Alishewanella koreense sp. nov. isolated from seawater of southwestern coast in South Korea and the proposal for the reclassification of Rheinheimera perlucida and Rheinheimera tuosuensis as Arsukibacterium perlucida and Arsukibacterium tuosuensis.</title>
        <authorList>
            <person name="Kim K.H."/>
            <person name="Ruan W."/>
            <person name="Kim K.R."/>
            <person name="Baek J.H."/>
            <person name="Jeon C.O."/>
        </authorList>
    </citation>
    <scope>NUCLEOTIDE SEQUENCE [LARGE SCALE GENOMIC DNA]</scope>
    <source>
        <strain evidence="2 3">16-MA</strain>
    </source>
</reference>
<protein>
    <submittedName>
        <fullName evidence="2">Uncharacterized protein</fullName>
    </submittedName>
</protein>
<gene>
    <name evidence="2" type="ORF">JAO78_013685</name>
</gene>
<dbReference type="RefSeq" id="WP_226751928.1">
    <property type="nucleotide sequence ID" value="NZ_JAEINI020000011.1"/>
</dbReference>
<name>A0ABS8C693_9ALTE</name>
<feature type="transmembrane region" description="Helical" evidence="1">
    <location>
        <begin position="6"/>
        <end position="28"/>
    </location>
</feature>
<dbReference type="EMBL" id="JAEINI020000011">
    <property type="protein sequence ID" value="MCB5227864.1"/>
    <property type="molecule type" value="Genomic_DNA"/>
</dbReference>
<keyword evidence="3" id="KW-1185">Reference proteome</keyword>
<sequence>MPKLSWLIRFSGPYLSLLALLIGGLLLLSINRLGLVFWQYQRVLATGELSQILLQGVSA</sequence>